<dbReference type="EMBL" id="JABWDY010015980">
    <property type="protein sequence ID" value="KAF5196449.1"/>
    <property type="molecule type" value="Genomic_DNA"/>
</dbReference>
<evidence type="ECO:0000256" key="1">
    <source>
        <dbReference type="SAM" id="Coils"/>
    </source>
</evidence>
<organism evidence="3 4">
    <name type="scientific">Thalictrum thalictroides</name>
    <name type="common">Rue-anemone</name>
    <name type="synonym">Anemone thalictroides</name>
    <dbReference type="NCBI Taxonomy" id="46969"/>
    <lineage>
        <taxon>Eukaryota</taxon>
        <taxon>Viridiplantae</taxon>
        <taxon>Streptophyta</taxon>
        <taxon>Embryophyta</taxon>
        <taxon>Tracheophyta</taxon>
        <taxon>Spermatophyta</taxon>
        <taxon>Magnoliopsida</taxon>
        <taxon>Ranunculales</taxon>
        <taxon>Ranunculaceae</taxon>
        <taxon>Thalictroideae</taxon>
        <taxon>Thalictrum</taxon>
    </lineage>
</organism>
<sequence length="341" mass="38057">MTETRSQKVEASVKNLETRLDEVTDKQGSLQGDVKDVKDTIEEMKGSMEKMNAKFDFLFQGMESLLELKVLDPGKVEAAGVPSTTPSISLTVNGSVTSNGILGHSPGSRANEGNIGSASKFHEFQPRPVAIPHKSPDTFQNYKGSNSSYEYYKQPKLFFPKFSGEDVRAWIRKAERYFSFSPIASTQMVLFATLHLEGKAETLLHSCYDSLEGVSWEDFSAAIRSRFSNDAHGNIIGEFNKLVQQSTIMEYQERFEERKALVLLENKQLTEKYFIDSFISGLKPEIAQIVHMFGPESINKAIAIARLQESNIEAMNKSNKGVRTQFNTSSNFSSPISSSKS</sequence>
<evidence type="ECO:0000259" key="2">
    <source>
        <dbReference type="Pfam" id="PF19259"/>
    </source>
</evidence>
<protein>
    <recommendedName>
        <fullName evidence="2">Ty3 transposon capsid-like protein domain-containing protein</fullName>
    </recommendedName>
</protein>
<keyword evidence="4" id="KW-1185">Reference proteome</keyword>
<accession>A0A7J6WGJ0</accession>
<evidence type="ECO:0000313" key="3">
    <source>
        <dbReference type="EMBL" id="KAF5196449.1"/>
    </source>
</evidence>
<dbReference type="AlphaFoldDB" id="A0A7J6WGJ0"/>
<dbReference type="InterPro" id="IPR045358">
    <property type="entry name" value="Ty3_capsid"/>
</dbReference>
<keyword evidence="1" id="KW-0175">Coiled coil</keyword>
<comment type="caution">
    <text evidence="3">The sequence shown here is derived from an EMBL/GenBank/DDBJ whole genome shotgun (WGS) entry which is preliminary data.</text>
</comment>
<dbReference type="Pfam" id="PF19259">
    <property type="entry name" value="Ty3_capsid"/>
    <property type="match status" value="1"/>
</dbReference>
<reference evidence="3 4" key="1">
    <citation type="submission" date="2020-06" db="EMBL/GenBank/DDBJ databases">
        <title>Transcriptomic and genomic resources for Thalictrum thalictroides and T. hernandezii: Facilitating candidate gene discovery in an emerging model plant lineage.</title>
        <authorList>
            <person name="Arias T."/>
            <person name="Riano-Pachon D.M."/>
            <person name="Di Stilio V.S."/>
        </authorList>
    </citation>
    <scope>NUCLEOTIDE SEQUENCE [LARGE SCALE GENOMIC DNA]</scope>
    <source>
        <strain evidence="4">cv. WT478/WT964</strain>
        <tissue evidence="3">Leaves</tissue>
    </source>
</reference>
<feature type="domain" description="Ty3 transposon capsid-like protein" evidence="2">
    <location>
        <begin position="178"/>
        <end position="313"/>
    </location>
</feature>
<dbReference type="Proteomes" id="UP000554482">
    <property type="component" value="Unassembled WGS sequence"/>
</dbReference>
<feature type="coiled-coil region" evidence="1">
    <location>
        <begin position="6"/>
        <end position="54"/>
    </location>
</feature>
<gene>
    <name evidence="3" type="ORF">FRX31_013964</name>
</gene>
<dbReference type="OrthoDB" id="1266445at2759"/>
<name>A0A7J6WGJ0_THATH</name>
<proteinExistence type="predicted"/>
<evidence type="ECO:0000313" key="4">
    <source>
        <dbReference type="Proteomes" id="UP000554482"/>
    </source>
</evidence>